<evidence type="ECO:0000313" key="2">
    <source>
        <dbReference type="Proteomes" id="UP000036923"/>
    </source>
</evidence>
<gene>
    <name evidence="1" type="ORF">Bccel_3460</name>
</gene>
<reference evidence="2" key="1">
    <citation type="submission" date="2015-07" db="EMBL/GenBank/DDBJ databases">
        <title>Near-Complete Genome Sequence of the Cellulolytic Bacterium Bacteroides (Pseudobacteroides) cellulosolvens ATCC 35603.</title>
        <authorList>
            <person name="Dassa B."/>
            <person name="Utturkar S.M."/>
            <person name="Klingeman D.M."/>
            <person name="Hurt R.A."/>
            <person name="Keller M."/>
            <person name="Xu J."/>
            <person name="Reddy Y.H.K."/>
            <person name="Borovok I."/>
            <person name="Grinberg I.R."/>
            <person name="Lamed R."/>
            <person name="Zhivin O."/>
            <person name="Bayer E.A."/>
            <person name="Brown S.D."/>
        </authorList>
    </citation>
    <scope>NUCLEOTIDE SEQUENCE [LARGE SCALE GENOMIC DNA]</scope>
    <source>
        <strain evidence="2">DSM 2933</strain>
    </source>
</reference>
<dbReference type="EMBL" id="LGTC01000001">
    <property type="protein sequence ID" value="KNY28186.1"/>
    <property type="molecule type" value="Genomic_DNA"/>
</dbReference>
<dbReference type="AlphaFoldDB" id="A0A0L6JQR6"/>
<sequence>METYSIYICMEVVYLNKNEKIINSKLILAQYNERTIKIYQAYNNQIADEAIKLGTFGYLL</sequence>
<organism evidence="1 2">
    <name type="scientific">Pseudobacteroides cellulosolvens ATCC 35603 = DSM 2933</name>
    <dbReference type="NCBI Taxonomy" id="398512"/>
    <lineage>
        <taxon>Bacteria</taxon>
        <taxon>Bacillati</taxon>
        <taxon>Bacillota</taxon>
        <taxon>Clostridia</taxon>
        <taxon>Eubacteriales</taxon>
        <taxon>Oscillospiraceae</taxon>
        <taxon>Pseudobacteroides</taxon>
    </lineage>
</organism>
<dbReference type="Pfam" id="PF14124">
    <property type="entry name" value="DUF4291"/>
    <property type="match status" value="1"/>
</dbReference>
<proteinExistence type="predicted"/>
<keyword evidence="2" id="KW-1185">Reference proteome</keyword>
<dbReference type="STRING" id="398512.Bccel_3460"/>
<accession>A0A0L6JQR6</accession>
<comment type="caution">
    <text evidence="1">The sequence shown here is derived from an EMBL/GenBank/DDBJ whole genome shotgun (WGS) entry which is preliminary data.</text>
</comment>
<protein>
    <submittedName>
        <fullName evidence="1">Uncharacterized protein</fullName>
    </submittedName>
</protein>
<evidence type="ECO:0000313" key="1">
    <source>
        <dbReference type="EMBL" id="KNY28186.1"/>
    </source>
</evidence>
<dbReference type="PATRIC" id="fig|398512.5.peg.3624"/>
<dbReference type="InterPro" id="IPR025633">
    <property type="entry name" value="DUF4291"/>
</dbReference>
<dbReference type="Proteomes" id="UP000036923">
    <property type="component" value="Unassembled WGS sequence"/>
</dbReference>
<name>A0A0L6JQR6_9FIRM</name>